<proteinExistence type="predicted"/>
<reference evidence="3" key="1">
    <citation type="submission" date="2022-10" db="EMBL/GenBank/DDBJ databases">
        <title>Genome assembly of Pristionchus species.</title>
        <authorList>
            <person name="Yoshida K."/>
            <person name="Sommer R.J."/>
        </authorList>
    </citation>
    <scope>NUCLEOTIDE SEQUENCE [LARGE SCALE GENOMIC DNA]</scope>
    <source>
        <strain evidence="3">RS5460</strain>
    </source>
</reference>
<protein>
    <submittedName>
        <fullName evidence="2">Uncharacterized protein</fullName>
    </submittedName>
</protein>
<evidence type="ECO:0000313" key="2">
    <source>
        <dbReference type="EMBL" id="GMR57447.1"/>
    </source>
</evidence>
<dbReference type="PANTHER" id="PTHR34401:SF3">
    <property type="entry name" value="DB DOMAIN-CONTAINING PROTEIN"/>
    <property type="match status" value="1"/>
</dbReference>
<keyword evidence="1" id="KW-0732">Signal</keyword>
<dbReference type="AlphaFoldDB" id="A0AAN5I9B2"/>
<name>A0AAN5I9B2_9BILA</name>
<evidence type="ECO:0000256" key="1">
    <source>
        <dbReference type="SAM" id="SignalP"/>
    </source>
</evidence>
<dbReference type="PANTHER" id="PTHR34401">
    <property type="entry name" value="PROTEIN CBG12388-RELATED"/>
    <property type="match status" value="1"/>
</dbReference>
<feature type="signal peptide" evidence="1">
    <location>
        <begin position="1"/>
        <end position="16"/>
    </location>
</feature>
<comment type="caution">
    <text evidence="2">The sequence shown here is derived from an EMBL/GenBank/DDBJ whole genome shotgun (WGS) entry which is preliminary data.</text>
</comment>
<sequence>MRFIITLALLVASANAQMVRQCLCTEVQGCKNSAFGSIQQCADRCQSHVTAMGGSVPAVRQCVLAQESRLRAAAACVEAAYGNSCANGPGQTVPKRFPETAQIAAFRELTGMIARSGLTAEAAPFLAAGRKAGACAGKCAQAHSCAKLGCGLALPSDSILVATGKRCAIQAGFTTPVARDICHCLANAGIKQLAPLCDRIVIS</sequence>
<keyword evidence="3" id="KW-1185">Reference proteome</keyword>
<dbReference type="Proteomes" id="UP001328107">
    <property type="component" value="Unassembled WGS sequence"/>
</dbReference>
<feature type="chain" id="PRO_5042870286" evidence="1">
    <location>
        <begin position="17"/>
        <end position="203"/>
    </location>
</feature>
<accession>A0AAN5I9B2</accession>
<organism evidence="2 3">
    <name type="scientific">Pristionchus mayeri</name>
    <dbReference type="NCBI Taxonomy" id="1317129"/>
    <lineage>
        <taxon>Eukaryota</taxon>
        <taxon>Metazoa</taxon>
        <taxon>Ecdysozoa</taxon>
        <taxon>Nematoda</taxon>
        <taxon>Chromadorea</taxon>
        <taxon>Rhabditida</taxon>
        <taxon>Rhabditina</taxon>
        <taxon>Diplogasteromorpha</taxon>
        <taxon>Diplogasteroidea</taxon>
        <taxon>Neodiplogasteridae</taxon>
        <taxon>Pristionchus</taxon>
    </lineage>
</organism>
<gene>
    <name evidence="2" type="ORF">PMAYCL1PPCAC_27642</name>
</gene>
<dbReference type="EMBL" id="BTRK01000006">
    <property type="protein sequence ID" value="GMR57447.1"/>
    <property type="molecule type" value="Genomic_DNA"/>
</dbReference>
<evidence type="ECO:0000313" key="3">
    <source>
        <dbReference type="Proteomes" id="UP001328107"/>
    </source>
</evidence>